<dbReference type="OrthoDB" id="2679825at2759"/>
<evidence type="ECO:0000313" key="2">
    <source>
        <dbReference type="Proteomes" id="UP000717328"/>
    </source>
</evidence>
<reference evidence="1" key="1">
    <citation type="submission" date="2021-02" db="EMBL/GenBank/DDBJ databases">
        <authorList>
            <person name="Nieuwenhuis M."/>
            <person name="Van De Peppel L.J.J."/>
        </authorList>
    </citation>
    <scope>NUCLEOTIDE SEQUENCE</scope>
    <source>
        <strain evidence="1">D49</strain>
    </source>
</reference>
<evidence type="ECO:0000313" key="1">
    <source>
        <dbReference type="EMBL" id="KAG5649310.1"/>
    </source>
</evidence>
<dbReference type="InterPro" id="IPR054208">
    <property type="entry name" value="DUF6914"/>
</dbReference>
<name>A0A9P7GHF0_9AGAR</name>
<comment type="caution">
    <text evidence="1">The sequence shown here is derived from an EMBL/GenBank/DDBJ whole genome shotgun (WGS) entry which is preliminary data.</text>
</comment>
<dbReference type="AlphaFoldDB" id="A0A9P7GHF0"/>
<dbReference type="Proteomes" id="UP000717328">
    <property type="component" value="Unassembled WGS sequence"/>
</dbReference>
<dbReference type="Pfam" id="PF21858">
    <property type="entry name" value="DUF6914"/>
    <property type="match status" value="1"/>
</dbReference>
<organism evidence="1 2">
    <name type="scientific">Sphagnurus paluster</name>
    <dbReference type="NCBI Taxonomy" id="117069"/>
    <lineage>
        <taxon>Eukaryota</taxon>
        <taxon>Fungi</taxon>
        <taxon>Dikarya</taxon>
        <taxon>Basidiomycota</taxon>
        <taxon>Agaricomycotina</taxon>
        <taxon>Agaricomycetes</taxon>
        <taxon>Agaricomycetidae</taxon>
        <taxon>Agaricales</taxon>
        <taxon>Tricholomatineae</taxon>
        <taxon>Lyophyllaceae</taxon>
        <taxon>Sphagnurus</taxon>
    </lineage>
</organism>
<sequence>MPEKDKNRLWIYLQHRNGAPGHHWSLVLTPKNIDHGDTYTNNVFRFHVTNSITVRGNTPGTIHYGNPPWRFECRSSNALRSGSIIGRVLVAKLSATVSLAEQSNYIEGIVRPGGSGGVPVVQNHPSWNCVSWVQSALAALKMAGGELGSIPDIFPGGSHEREICKFADKCMDKFLGQGGQEISSLPFLDLRGK</sequence>
<dbReference type="EMBL" id="JABCKI010001190">
    <property type="protein sequence ID" value="KAG5649310.1"/>
    <property type="molecule type" value="Genomic_DNA"/>
</dbReference>
<accession>A0A9P7GHF0</accession>
<proteinExistence type="predicted"/>
<keyword evidence="2" id="KW-1185">Reference proteome</keyword>
<gene>
    <name evidence="1" type="ORF">H0H81_004692</name>
</gene>
<protein>
    <submittedName>
        <fullName evidence="1">Uncharacterized protein</fullName>
    </submittedName>
</protein>
<reference evidence="1" key="2">
    <citation type="submission" date="2021-10" db="EMBL/GenBank/DDBJ databases">
        <title>Phylogenomics reveals ancestral predisposition of the termite-cultivated fungus Termitomyces towards a domesticated lifestyle.</title>
        <authorList>
            <person name="Auxier B."/>
            <person name="Grum-Grzhimaylo A."/>
            <person name="Cardenas M.E."/>
            <person name="Lodge J.D."/>
            <person name="Laessoe T."/>
            <person name="Pedersen O."/>
            <person name="Smith M.E."/>
            <person name="Kuyper T.W."/>
            <person name="Franco-Molano E.A."/>
            <person name="Baroni T.J."/>
            <person name="Aanen D.K."/>
        </authorList>
    </citation>
    <scope>NUCLEOTIDE SEQUENCE</scope>
    <source>
        <strain evidence="1">D49</strain>
    </source>
</reference>